<keyword evidence="6" id="KW-1185">Reference proteome</keyword>
<sequence length="559" mass="63447">MREVYSVTMKVKKAEELAEKGKELLDTGDFRAAQKAFAEALELDEAAPIRNNLALAAFMAGEPRRALEVLEPYLDPENEKAGANPFTYALAGRIHCSLGRKDLARRLLQQAVRSFEEGMRELRRSGRQQDLRSFREYTVIIMRAAADLEDHRLVFDLYRRWESHHISWENKFLAAAACFNIGRYKRSASLWSSIAGMHRLFAVMQQLAFMVERGVIPPFEMGYELHPAEKLQEKIGDAGASEEARRRYVQDSYYRVALLAWIFEDDSSQNAGRAMYSLVYYGDEWGEKLGRQVLEYSGFSPSLKMAAADALMARGILREGEPVPMFINGQQRLVEIKKSPVSLEPDEELDEIVARAIHLRDNGQTEEAIALLQDIQREGKFYPPALMILANLLRHKGELDEALQIMKMLEEIAPEEPALLFNLAALMLQMGEPQRAREYLERIDDRETGNDFRQKLKGLKKEIELAEVTSLLFHDTEYLSNEYAEEQRLKIEEKPLPADATLARGLKKMLLAGRSLLGLRPRTRATPPGAGGAAKRLSHPLRQPGRDRAGTGQRRTETA</sequence>
<dbReference type="Pfam" id="PF14559">
    <property type="entry name" value="TPR_19"/>
    <property type="match status" value="1"/>
</dbReference>
<protein>
    <submittedName>
        <fullName evidence="5">Tetratricopeptide repeat-containing protein</fullName>
    </submittedName>
</protein>
<dbReference type="PROSITE" id="PS50005">
    <property type="entry name" value="TPR"/>
    <property type="match status" value="1"/>
</dbReference>
<dbReference type="InterPro" id="IPR019734">
    <property type="entry name" value="TPR_rpt"/>
</dbReference>
<organism evidence="5 6">
    <name type="scientific">Desulfoscipio geothermicus DSM 3669</name>
    <dbReference type="NCBI Taxonomy" id="1121426"/>
    <lineage>
        <taxon>Bacteria</taxon>
        <taxon>Bacillati</taxon>
        <taxon>Bacillota</taxon>
        <taxon>Clostridia</taxon>
        <taxon>Eubacteriales</taxon>
        <taxon>Desulfallaceae</taxon>
        <taxon>Desulfoscipio</taxon>
    </lineage>
</organism>
<reference evidence="6" key="1">
    <citation type="submission" date="2016-10" db="EMBL/GenBank/DDBJ databases">
        <authorList>
            <person name="Varghese N."/>
            <person name="Submissions S."/>
        </authorList>
    </citation>
    <scope>NUCLEOTIDE SEQUENCE [LARGE SCALE GENOMIC DNA]</scope>
    <source>
        <strain evidence="6">DSM 3669</strain>
    </source>
</reference>
<evidence type="ECO:0000313" key="6">
    <source>
        <dbReference type="Proteomes" id="UP000199584"/>
    </source>
</evidence>
<dbReference type="Proteomes" id="UP000199584">
    <property type="component" value="Unassembled WGS sequence"/>
</dbReference>
<evidence type="ECO:0000256" key="4">
    <source>
        <dbReference type="SAM" id="MobiDB-lite"/>
    </source>
</evidence>
<dbReference type="EMBL" id="FOYM01000030">
    <property type="protein sequence ID" value="SFR14144.1"/>
    <property type="molecule type" value="Genomic_DNA"/>
</dbReference>
<dbReference type="PANTHER" id="PTHR45586">
    <property type="entry name" value="TPR REPEAT-CONTAINING PROTEIN PA4667"/>
    <property type="match status" value="1"/>
</dbReference>
<evidence type="ECO:0000256" key="1">
    <source>
        <dbReference type="ARBA" id="ARBA00022737"/>
    </source>
</evidence>
<dbReference type="PANTHER" id="PTHR45586:SF1">
    <property type="entry name" value="LIPOPOLYSACCHARIDE ASSEMBLY PROTEIN B"/>
    <property type="match status" value="1"/>
</dbReference>
<dbReference type="InterPro" id="IPR051012">
    <property type="entry name" value="CellSynth/LPSAsmb/PSIAsmb"/>
</dbReference>
<dbReference type="SMART" id="SM00028">
    <property type="entry name" value="TPR"/>
    <property type="match status" value="4"/>
</dbReference>
<gene>
    <name evidence="5" type="ORF">SAMN05660706_13015</name>
</gene>
<dbReference type="Pfam" id="PF13432">
    <property type="entry name" value="TPR_16"/>
    <property type="match status" value="1"/>
</dbReference>
<feature type="repeat" description="TPR" evidence="3">
    <location>
        <begin position="14"/>
        <end position="47"/>
    </location>
</feature>
<evidence type="ECO:0000256" key="3">
    <source>
        <dbReference type="PROSITE-ProRule" id="PRU00339"/>
    </source>
</evidence>
<keyword evidence="2 3" id="KW-0802">TPR repeat</keyword>
<dbReference type="AlphaFoldDB" id="A0A1I6E8T7"/>
<dbReference type="InterPro" id="IPR011990">
    <property type="entry name" value="TPR-like_helical_dom_sf"/>
</dbReference>
<keyword evidence="1" id="KW-0677">Repeat</keyword>
<dbReference type="SUPFAM" id="SSF48452">
    <property type="entry name" value="TPR-like"/>
    <property type="match status" value="1"/>
</dbReference>
<dbReference type="Gene3D" id="1.25.40.10">
    <property type="entry name" value="Tetratricopeptide repeat domain"/>
    <property type="match status" value="2"/>
</dbReference>
<name>A0A1I6E8T7_9FIRM</name>
<feature type="compositionally biased region" description="Basic and acidic residues" evidence="4">
    <location>
        <begin position="544"/>
        <end position="559"/>
    </location>
</feature>
<proteinExistence type="predicted"/>
<evidence type="ECO:0000313" key="5">
    <source>
        <dbReference type="EMBL" id="SFR14144.1"/>
    </source>
</evidence>
<dbReference type="STRING" id="39060.SAMN05660706_13015"/>
<accession>A0A1I6E8T7</accession>
<evidence type="ECO:0000256" key="2">
    <source>
        <dbReference type="ARBA" id="ARBA00022803"/>
    </source>
</evidence>
<feature type="region of interest" description="Disordered" evidence="4">
    <location>
        <begin position="520"/>
        <end position="559"/>
    </location>
</feature>